<dbReference type="Proteomes" id="UP000001514">
    <property type="component" value="Unassembled WGS sequence"/>
</dbReference>
<dbReference type="GO" id="GO:0061630">
    <property type="term" value="F:ubiquitin protein ligase activity"/>
    <property type="evidence" value="ECO:0000318"/>
    <property type="project" value="GO_Central"/>
</dbReference>
<dbReference type="AlphaFoldDB" id="D8QU32"/>
<evidence type="ECO:0000256" key="1">
    <source>
        <dbReference type="ARBA" id="ARBA00004167"/>
    </source>
</evidence>
<proteinExistence type="inferred from homology"/>
<evidence type="ECO:0000313" key="13">
    <source>
        <dbReference type="Proteomes" id="UP000001514"/>
    </source>
</evidence>
<evidence type="ECO:0000256" key="8">
    <source>
        <dbReference type="ARBA" id="ARBA00024209"/>
    </source>
</evidence>
<keyword evidence="4" id="KW-0479">Metal-binding</keyword>
<dbReference type="InterPro" id="IPR013083">
    <property type="entry name" value="Znf_RING/FYVE/PHD"/>
</dbReference>
<dbReference type="InParanoid" id="D8QU32"/>
<feature type="non-terminal residue" evidence="12">
    <location>
        <position position="140"/>
    </location>
</feature>
<dbReference type="Gene3D" id="3.30.40.10">
    <property type="entry name" value="Zinc/RING finger domain, C3HC4 (zinc finger)"/>
    <property type="match status" value="1"/>
</dbReference>
<feature type="non-terminal residue" evidence="12">
    <location>
        <position position="1"/>
    </location>
</feature>
<dbReference type="EMBL" id="GL377567">
    <property type="protein sequence ID" value="EFJ36229.1"/>
    <property type="molecule type" value="Genomic_DNA"/>
</dbReference>
<feature type="domain" description="RING-type" evidence="11">
    <location>
        <begin position="96"/>
        <end position="138"/>
    </location>
</feature>
<dbReference type="OMA" id="AMECLIC"/>
<keyword evidence="6 10" id="KW-1133">Transmembrane helix</keyword>
<evidence type="ECO:0000256" key="6">
    <source>
        <dbReference type="ARBA" id="ARBA00022989"/>
    </source>
</evidence>
<dbReference type="HOGENOM" id="CLU_013137_9_3_1"/>
<evidence type="ECO:0000256" key="10">
    <source>
        <dbReference type="SAM" id="Phobius"/>
    </source>
</evidence>
<dbReference type="SUPFAM" id="SSF57850">
    <property type="entry name" value="RING/U-box"/>
    <property type="match status" value="1"/>
</dbReference>
<keyword evidence="2" id="KW-0808">Transferase</keyword>
<name>D8QU32_SELML</name>
<keyword evidence="13" id="KW-1185">Reference proteome</keyword>
<dbReference type="SMART" id="SM00184">
    <property type="entry name" value="RING"/>
    <property type="match status" value="1"/>
</dbReference>
<comment type="subcellular location">
    <subcellularLocation>
        <location evidence="1">Membrane</location>
        <topology evidence="1">Single-pass membrane protein</topology>
    </subcellularLocation>
</comment>
<dbReference type="Gramene" id="EFJ36229">
    <property type="protein sequence ID" value="EFJ36229"/>
    <property type="gene ID" value="SELMODRAFT_37683"/>
</dbReference>
<comment type="similarity">
    <text evidence="8">Belongs to the RING-type zinc finger family. ATL subfamily.</text>
</comment>
<evidence type="ECO:0000256" key="4">
    <source>
        <dbReference type="ARBA" id="ARBA00022723"/>
    </source>
</evidence>
<evidence type="ECO:0000256" key="3">
    <source>
        <dbReference type="ARBA" id="ARBA00022692"/>
    </source>
</evidence>
<dbReference type="PROSITE" id="PS50089">
    <property type="entry name" value="ZF_RING_2"/>
    <property type="match status" value="1"/>
</dbReference>
<dbReference type="Pfam" id="PF13639">
    <property type="entry name" value="zf-RING_2"/>
    <property type="match status" value="1"/>
</dbReference>
<dbReference type="GO" id="GO:0016567">
    <property type="term" value="P:protein ubiquitination"/>
    <property type="evidence" value="ECO:0007669"/>
    <property type="project" value="InterPro"/>
</dbReference>
<keyword evidence="7 10" id="KW-0472">Membrane</keyword>
<dbReference type="InterPro" id="IPR044602">
    <property type="entry name" value="ATL10/ATL72-79-like"/>
</dbReference>
<evidence type="ECO:0000256" key="5">
    <source>
        <dbReference type="ARBA" id="ARBA00022833"/>
    </source>
</evidence>
<protein>
    <recommendedName>
        <fullName evidence="11">RING-type domain-containing protein</fullName>
    </recommendedName>
</protein>
<organism evidence="13">
    <name type="scientific">Selaginella moellendorffii</name>
    <name type="common">Spikemoss</name>
    <dbReference type="NCBI Taxonomy" id="88036"/>
    <lineage>
        <taxon>Eukaryota</taxon>
        <taxon>Viridiplantae</taxon>
        <taxon>Streptophyta</taxon>
        <taxon>Embryophyta</taxon>
        <taxon>Tracheophyta</taxon>
        <taxon>Lycopodiopsida</taxon>
        <taxon>Selaginellales</taxon>
        <taxon>Selaginellaceae</taxon>
        <taxon>Selaginella</taxon>
    </lineage>
</organism>
<dbReference type="PANTHER" id="PTHR46905">
    <property type="entry name" value="RING-H2 FINGER PROTEIN ATL78"/>
    <property type="match status" value="1"/>
</dbReference>
<accession>D8QU32</accession>
<dbReference type="KEGG" id="smo:SELMODRAFT_37683"/>
<dbReference type="InterPro" id="IPR001841">
    <property type="entry name" value="Znf_RING"/>
</dbReference>
<gene>
    <name evidence="12" type="ORF">SELMODRAFT_37683</name>
</gene>
<dbReference type="GO" id="GO:0016020">
    <property type="term" value="C:membrane"/>
    <property type="evidence" value="ECO:0007669"/>
    <property type="project" value="UniProtKB-SubCell"/>
</dbReference>
<keyword evidence="3 10" id="KW-0812">Transmembrane</keyword>
<feature type="transmembrane region" description="Helical" evidence="10">
    <location>
        <begin position="24"/>
        <end position="45"/>
    </location>
</feature>
<dbReference type="PANTHER" id="PTHR46905:SF7">
    <property type="entry name" value="RING-H2 FINGER PROTEIN ATL78"/>
    <property type="match status" value="1"/>
</dbReference>
<sequence>EARPPPPPPLAQSKSTGNLLDTQIVIVLGAVLCVLICAVWLHSVVRCMVRRNRRQPVATVTGGGDDESAAGLDAKTISTLPVAPVGPVALSSNSECIVCLQEFGHGERMKLLPNCGHGFHVDCIGAWLMSHSSCPICRHR</sequence>
<evidence type="ECO:0000256" key="2">
    <source>
        <dbReference type="ARBA" id="ARBA00022679"/>
    </source>
</evidence>
<dbReference type="STRING" id="88036.D8QU32"/>
<reference evidence="12 13" key="1">
    <citation type="journal article" date="2011" name="Science">
        <title>The Selaginella genome identifies genetic changes associated with the evolution of vascular plants.</title>
        <authorList>
            <person name="Banks J.A."/>
            <person name="Nishiyama T."/>
            <person name="Hasebe M."/>
            <person name="Bowman J.L."/>
            <person name="Gribskov M."/>
            <person name="dePamphilis C."/>
            <person name="Albert V.A."/>
            <person name="Aono N."/>
            <person name="Aoyama T."/>
            <person name="Ambrose B.A."/>
            <person name="Ashton N.W."/>
            <person name="Axtell M.J."/>
            <person name="Barker E."/>
            <person name="Barker M.S."/>
            <person name="Bennetzen J.L."/>
            <person name="Bonawitz N.D."/>
            <person name="Chapple C."/>
            <person name="Cheng C."/>
            <person name="Correa L.G."/>
            <person name="Dacre M."/>
            <person name="DeBarry J."/>
            <person name="Dreyer I."/>
            <person name="Elias M."/>
            <person name="Engstrom E.M."/>
            <person name="Estelle M."/>
            <person name="Feng L."/>
            <person name="Finet C."/>
            <person name="Floyd S.K."/>
            <person name="Frommer W.B."/>
            <person name="Fujita T."/>
            <person name="Gramzow L."/>
            <person name="Gutensohn M."/>
            <person name="Harholt J."/>
            <person name="Hattori M."/>
            <person name="Heyl A."/>
            <person name="Hirai T."/>
            <person name="Hiwatashi Y."/>
            <person name="Ishikawa M."/>
            <person name="Iwata M."/>
            <person name="Karol K.G."/>
            <person name="Koehler B."/>
            <person name="Kolukisaoglu U."/>
            <person name="Kubo M."/>
            <person name="Kurata T."/>
            <person name="Lalonde S."/>
            <person name="Li K."/>
            <person name="Li Y."/>
            <person name="Litt A."/>
            <person name="Lyons E."/>
            <person name="Manning G."/>
            <person name="Maruyama T."/>
            <person name="Michael T.P."/>
            <person name="Mikami K."/>
            <person name="Miyazaki S."/>
            <person name="Morinaga S."/>
            <person name="Murata T."/>
            <person name="Mueller-Roeber B."/>
            <person name="Nelson D.R."/>
            <person name="Obara M."/>
            <person name="Oguri Y."/>
            <person name="Olmstead R.G."/>
            <person name="Onodera N."/>
            <person name="Petersen B.L."/>
            <person name="Pils B."/>
            <person name="Prigge M."/>
            <person name="Rensing S.A."/>
            <person name="Riano-Pachon D.M."/>
            <person name="Roberts A.W."/>
            <person name="Sato Y."/>
            <person name="Scheller H.V."/>
            <person name="Schulz B."/>
            <person name="Schulz C."/>
            <person name="Shakirov E.V."/>
            <person name="Shibagaki N."/>
            <person name="Shinohara N."/>
            <person name="Shippen D.E."/>
            <person name="Soerensen I."/>
            <person name="Sotooka R."/>
            <person name="Sugimoto N."/>
            <person name="Sugita M."/>
            <person name="Sumikawa N."/>
            <person name="Tanurdzic M."/>
            <person name="Theissen G."/>
            <person name="Ulvskov P."/>
            <person name="Wakazuki S."/>
            <person name="Weng J.K."/>
            <person name="Willats W.W."/>
            <person name="Wipf D."/>
            <person name="Wolf P.G."/>
            <person name="Yang L."/>
            <person name="Zimmer A.D."/>
            <person name="Zhu Q."/>
            <person name="Mitros T."/>
            <person name="Hellsten U."/>
            <person name="Loque D."/>
            <person name="Otillar R."/>
            <person name="Salamov A."/>
            <person name="Schmutz J."/>
            <person name="Shapiro H."/>
            <person name="Lindquist E."/>
            <person name="Lucas S."/>
            <person name="Rokhsar D."/>
            <person name="Grigoriev I.V."/>
        </authorList>
    </citation>
    <scope>NUCLEOTIDE SEQUENCE [LARGE SCALE GENOMIC DNA]</scope>
</reference>
<keyword evidence="9" id="KW-0863">Zinc-finger</keyword>
<evidence type="ECO:0000259" key="11">
    <source>
        <dbReference type="PROSITE" id="PS50089"/>
    </source>
</evidence>
<dbReference type="eggNOG" id="KOG0800">
    <property type="taxonomic scope" value="Eukaryota"/>
</dbReference>
<keyword evidence="5" id="KW-0862">Zinc</keyword>
<evidence type="ECO:0000313" key="12">
    <source>
        <dbReference type="EMBL" id="EFJ36229.1"/>
    </source>
</evidence>
<evidence type="ECO:0000256" key="7">
    <source>
        <dbReference type="ARBA" id="ARBA00023136"/>
    </source>
</evidence>
<evidence type="ECO:0000256" key="9">
    <source>
        <dbReference type="PROSITE-ProRule" id="PRU00175"/>
    </source>
</evidence>
<dbReference type="GO" id="GO:0008270">
    <property type="term" value="F:zinc ion binding"/>
    <property type="evidence" value="ECO:0007669"/>
    <property type="project" value="UniProtKB-KW"/>
</dbReference>